<dbReference type="EMBL" id="MN739257">
    <property type="protein sequence ID" value="QHS95806.1"/>
    <property type="molecule type" value="Genomic_DNA"/>
</dbReference>
<accession>A0A6C0BU83</accession>
<sequence length="295" mass="33589">MAAASFLVSPLTEALYGDKLTVDDNKLKINKNEVIDIEIRNKNVLNRLFQRLLKEVKIKRGGDVFDEEDDKDVLYEAIKNNVMTCRMFSSRFVGRCYITNKNYGENCPELHGRVFDGAQTVMGDSWYCSVFPYHQSAEHIVSFAELCFNFCEYIVPIVDFPNIAQHCDGKKYIVVKIRRTDGRIHQAMIKTDCRSMVIYRMIDNGTFVHPAYIPAGSKLVPIVKTHFNHDGSDLDLNELESDYPQTDCKKDIPVESLIELNGELSDAFSIGDEVLPGFYTAFERSVLNVSSVKLK</sequence>
<evidence type="ECO:0000313" key="1">
    <source>
        <dbReference type="EMBL" id="QHS95806.1"/>
    </source>
</evidence>
<protein>
    <submittedName>
        <fullName evidence="1">Uncharacterized protein</fullName>
    </submittedName>
</protein>
<proteinExistence type="predicted"/>
<organism evidence="1">
    <name type="scientific">viral metagenome</name>
    <dbReference type="NCBI Taxonomy" id="1070528"/>
    <lineage>
        <taxon>unclassified sequences</taxon>
        <taxon>metagenomes</taxon>
        <taxon>organismal metagenomes</taxon>
    </lineage>
</organism>
<dbReference type="AlphaFoldDB" id="A0A6C0BU83"/>
<reference evidence="1" key="1">
    <citation type="journal article" date="2020" name="Nature">
        <title>Giant virus diversity and host interactions through global metagenomics.</title>
        <authorList>
            <person name="Schulz F."/>
            <person name="Roux S."/>
            <person name="Paez-Espino D."/>
            <person name="Jungbluth S."/>
            <person name="Walsh D.A."/>
            <person name="Denef V.J."/>
            <person name="McMahon K.D."/>
            <person name="Konstantinidis K.T."/>
            <person name="Eloe-Fadrosh E.A."/>
            <person name="Kyrpides N.C."/>
            <person name="Woyke T."/>
        </authorList>
    </citation>
    <scope>NUCLEOTIDE SEQUENCE</scope>
    <source>
        <strain evidence="1">GVMAG-M-3300018868-6</strain>
    </source>
</reference>
<name>A0A6C0BU83_9ZZZZ</name>